<dbReference type="CDD" id="cd06222">
    <property type="entry name" value="RNase_H_like"/>
    <property type="match status" value="1"/>
</dbReference>
<dbReference type="Proteomes" id="UP001358586">
    <property type="component" value="Chromosome 4"/>
</dbReference>
<feature type="signal peptide" evidence="1">
    <location>
        <begin position="1"/>
        <end position="17"/>
    </location>
</feature>
<dbReference type="InterPro" id="IPR012337">
    <property type="entry name" value="RNaseH-like_sf"/>
</dbReference>
<sequence length="143" mass="15899">MARIVTLAISVLRVVPSYFMQTLLIPIGVVNEIKKVVRKFIWDLPMINVDGAIHMMNSWSSMGGVIREAKGQWIVGFRKATGMGKIINAKLWAVFTGLELAWSKGFKKVEVKSDTMQVVRLINNRGLAAIVTEYGNFASGNDK</sequence>
<evidence type="ECO:0000313" key="3">
    <source>
        <dbReference type="EMBL" id="KAK5834816.1"/>
    </source>
</evidence>
<keyword evidence="1" id="KW-0732">Signal</keyword>
<gene>
    <name evidence="3" type="ORF">PVK06_010493</name>
</gene>
<dbReference type="InterPro" id="IPR036397">
    <property type="entry name" value="RNaseH_sf"/>
</dbReference>
<accession>A0ABR0Q732</accession>
<evidence type="ECO:0000313" key="4">
    <source>
        <dbReference type="Proteomes" id="UP001358586"/>
    </source>
</evidence>
<comment type="caution">
    <text evidence="3">The sequence shown here is derived from an EMBL/GenBank/DDBJ whole genome shotgun (WGS) entry which is preliminary data.</text>
</comment>
<dbReference type="PANTHER" id="PTHR47723:SF19">
    <property type="entry name" value="POLYNUCLEOTIDYL TRANSFERASE, RIBONUCLEASE H-LIKE SUPERFAMILY PROTEIN"/>
    <property type="match status" value="1"/>
</dbReference>
<proteinExistence type="predicted"/>
<dbReference type="Gene3D" id="3.30.420.10">
    <property type="entry name" value="Ribonuclease H-like superfamily/Ribonuclease H"/>
    <property type="match status" value="1"/>
</dbReference>
<protein>
    <recommendedName>
        <fullName evidence="2">RNase H type-1 domain-containing protein</fullName>
    </recommendedName>
</protein>
<dbReference type="EMBL" id="JARKNE010000004">
    <property type="protein sequence ID" value="KAK5834816.1"/>
    <property type="molecule type" value="Genomic_DNA"/>
</dbReference>
<dbReference type="InterPro" id="IPR053151">
    <property type="entry name" value="RNase_H-like"/>
</dbReference>
<keyword evidence="4" id="KW-1185">Reference proteome</keyword>
<dbReference type="Pfam" id="PF13456">
    <property type="entry name" value="RVT_3"/>
    <property type="match status" value="1"/>
</dbReference>
<dbReference type="PANTHER" id="PTHR47723">
    <property type="entry name" value="OS05G0353850 PROTEIN"/>
    <property type="match status" value="1"/>
</dbReference>
<feature type="domain" description="RNase H type-1" evidence="2">
    <location>
        <begin position="48"/>
        <end position="125"/>
    </location>
</feature>
<name>A0ABR0Q732_GOSAR</name>
<feature type="chain" id="PRO_5045714468" description="RNase H type-1 domain-containing protein" evidence="1">
    <location>
        <begin position="18"/>
        <end position="143"/>
    </location>
</feature>
<evidence type="ECO:0000259" key="2">
    <source>
        <dbReference type="Pfam" id="PF13456"/>
    </source>
</evidence>
<evidence type="ECO:0000256" key="1">
    <source>
        <dbReference type="SAM" id="SignalP"/>
    </source>
</evidence>
<dbReference type="InterPro" id="IPR002156">
    <property type="entry name" value="RNaseH_domain"/>
</dbReference>
<organism evidence="3 4">
    <name type="scientific">Gossypium arboreum</name>
    <name type="common">Tree cotton</name>
    <name type="synonym">Gossypium nanking</name>
    <dbReference type="NCBI Taxonomy" id="29729"/>
    <lineage>
        <taxon>Eukaryota</taxon>
        <taxon>Viridiplantae</taxon>
        <taxon>Streptophyta</taxon>
        <taxon>Embryophyta</taxon>
        <taxon>Tracheophyta</taxon>
        <taxon>Spermatophyta</taxon>
        <taxon>Magnoliopsida</taxon>
        <taxon>eudicotyledons</taxon>
        <taxon>Gunneridae</taxon>
        <taxon>Pentapetalae</taxon>
        <taxon>rosids</taxon>
        <taxon>malvids</taxon>
        <taxon>Malvales</taxon>
        <taxon>Malvaceae</taxon>
        <taxon>Malvoideae</taxon>
        <taxon>Gossypium</taxon>
    </lineage>
</organism>
<dbReference type="SUPFAM" id="SSF53098">
    <property type="entry name" value="Ribonuclease H-like"/>
    <property type="match status" value="1"/>
</dbReference>
<dbReference type="InterPro" id="IPR044730">
    <property type="entry name" value="RNase_H-like_dom_plant"/>
</dbReference>
<reference evidence="3 4" key="1">
    <citation type="submission" date="2023-03" db="EMBL/GenBank/DDBJ databases">
        <title>WGS of Gossypium arboreum.</title>
        <authorList>
            <person name="Yu D."/>
        </authorList>
    </citation>
    <scope>NUCLEOTIDE SEQUENCE [LARGE SCALE GENOMIC DNA]</scope>
    <source>
        <tissue evidence="3">Leaf</tissue>
    </source>
</reference>